<feature type="compositionally biased region" description="Polar residues" evidence="8">
    <location>
        <begin position="526"/>
        <end position="537"/>
    </location>
</feature>
<dbReference type="GO" id="GO:0006325">
    <property type="term" value="P:chromatin organization"/>
    <property type="evidence" value="ECO:0007669"/>
    <property type="project" value="UniProtKB-KW"/>
</dbReference>
<keyword evidence="4 7" id="KW-0805">Transcription regulation</keyword>
<feature type="domain" description="Enhancer of polycomb-like N-terminal" evidence="11">
    <location>
        <begin position="23"/>
        <end position="59"/>
    </location>
</feature>
<evidence type="ECO:0000313" key="12">
    <source>
        <dbReference type="EMBL" id="POI31546.1"/>
    </source>
</evidence>
<evidence type="ECO:0000256" key="3">
    <source>
        <dbReference type="ARBA" id="ARBA00022853"/>
    </source>
</evidence>
<feature type="compositionally biased region" description="Polar residues" evidence="8">
    <location>
        <begin position="569"/>
        <end position="580"/>
    </location>
</feature>
<name>A0A2P4T5B1_BAMTH</name>
<evidence type="ECO:0000256" key="5">
    <source>
        <dbReference type="ARBA" id="ARBA00023163"/>
    </source>
</evidence>
<dbReference type="GO" id="GO:0035267">
    <property type="term" value="C:NuA4 histone acetyltransferase complex"/>
    <property type="evidence" value="ECO:0007669"/>
    <property type="project" value="InterPro"/>
</dbReference>
<dbReference type="InterPro" id="IPR009607">
    <property type="entry name" value="Enhancer_polycomb_C"/>
</dbReference>
<evidence type="ECO:0000256" key="7">
    <source>
        <dbReference type="RuleBase" id="RU361124"/>
    </source>
</evidence>
<evidence type="ECO:0000256" key="2">
    <source>
        <dbReference type="ARBA" id="ARBA00008035"/>
    </source>
</evidence>
<dbReference type="PANTHER" id="PTHR14898">
    <property type="entry name" value="ENHANCER OF POLYCOMB"/>
    <property type="match status" value="1"/>
</dbReference>
<keyword evidence="6 7" id="KW-0539">Nucleus</keyword>
<evidence type="ECO:0000259" key="11">
    <source>
        <dbReference type="Pfam" id="PF10513"/>
    </source>
</evidence>
<evidence type="ECO:0000256" key="4">
    <source>
        <dbReference type="ARBA" id="ARBA00023015"/>
    </source>
</evidence>
<dbReference type="Pfam" id="PF10513">
    <property type="entry name" value="EPL1"/>
    <property type="match status" value="1"/>
</dbReference>
<comment type="caution">
    <text evidence="12">The sequence shown here is derived from an EMBL/GenBank/DDBJ whole genome shotgun (WGS) entry which is preliminary data.</text>
</comment>
<keyword evidence="3" id="KW-0156">Chromatin regulator</keyword>
<feature type="region of interest" description="Disordered" evidence="8">
    <location>
        <begin position="559"/>
        <end position="580"/>
    </location>
</feature>
<dbReference type="GO" id="GO:0006357">
    <property type="term" value="P:regulation of transcription by RNA polymerase II"/>
    <property type="evidence" value="ECO:0007669"/>
    <property type="project" value="InterPro"/>
</dbReference>
<accession>A0A2P4T5B1</accession>
<feature type="region of interest" description="Disordered" evidence="8">
    <location>
        <begin position="274"/>
        <end position="299"/>
    </location>
</feature>
<keyword evidence="13" id="KW-1185">Reference proteome</keyword>
<comment type="subcellular location">
    <subcellularLocation>
        <location evidence="1 7">Nucleus</location>
    </subcellularLocation>
</comment>
<gene>
    <name evidence="12" type="ORF">CIB84_004703</name>
</gene>
<dbReference type="InterPro" id="IPR019542">
    <property type="entry name" value="Enhancer_polycomb-like_N"/>
</dbReference>
<dbReference type="Pfam" id="PF06752">
    <property type="entry name" value="E_Pc_C"/>
    <property type="match status" value="1"/>
</dbReference>
<dbReference type="GO" id="GO:0005634">
    <property type="term" value="C:nucleus"/>
    <property type="evidence" value="ECO:0007669"/>
    <property type="project" value="UniProtKB-SubCell"/>
</dbReference>
<comment type="similarity">
    <text evidence="2 7">Belongs to the enhancer of polycomb family.</text>
</comment>
<feature type="domain" description="Enhancer of polycomb C-terminal" evidence="10">
    <location>
        <begin position="490"/>
        <end position="584"/>
    </location>
</feature>
<dbReference type="OrthoDB" id="435275at2759"/>
<feature type="compositionally biased region" description="Low complexity" evidence="8">
    <location>
        <begin position="513"/>
        <end position="525"/>
    </location>
</feature>
<organism evidence="12 13">
    <name type="scientific">Bambusicola thoracicus</name>
    <name type="common">Chinese bamboo-partridge</name>
    <name type="synonym">Perdix thoracica</name>
    <dbReference type="NCBI Taxonomy" id="9083"/>
    <lineage>
        <taxon>Eukaryota</taxon>
        <taxon>Metazoa</taxon>
        <taxon>Chordata</taxon>
        <taxon>Craniata</taxon>
        <taxon>Vertebrata</taxon>
        <taxon>Euteleostomi</taxon>
        <taxon>Archelosauria</taxon>
        <taxon>Archosauria</taxon>
        <taxon>Dinosauria</taxon>
        <taxon>Saurischia</taxon>
        <taxon>Theropoda</taxon>
        <taxon>Coelurosauria</taxon>
        <taxon>Aves</taxon>
        <taxon>Neognathae</taxon>
        <taxon>Galloanserae</taxon>
        <taxon>Galliformes</taxon>
        <taxon>Phasianidae</taxon>
        <taxon>Perdicinae</taxon>
        <taxon>Bambusicola</taxon>
    </lineage>
</organism>
<evidence type="ECO:0000256" key="9">
    <source>
        <dbReference type="SAM" id="SignalP"/>
    </source>
</evidence>
<dbReference type="Proteomes" id="UP000237246">
    <property type="component" value="Unassembled WGS sequence"/>
</dbReference>
<evidence type="ECO:0000313" key="13">
    <source>
        <dbReference type="Proteomes" id="UP000237246"/>
    </source>
</evidence>
<evidence type="ECO:0000259" key="10">
    <source>
        <dbReference type="Pfam" id="PF06752"/>
    </source>
</evidence>
<proteinExistence type="inferred from homology"/>
<feature type="region of interest" description="Disordered" evidence="8">
    <location>
        <begin position="513"/>
        <end position="537"/>
    </location>
</feature>
<feature type="signal peptide" evidence="9">
    <location>
        <begin position="1"/>
        <end position="16"/>
    </location>
</feature>
<protein>
    <recommendedName>
        <fullName evidence="7">Enhancer of polycomb homolog</fullName>
    </recommendedName>
</protein>
<keyword evidence="5 7" id="KW-0804">Transcription</keyword>
<dbReference type="EMBL" id="PPHD01008316">
    <property type="protein sequence ID" value="POI31546.1"/>
    <property type="molecule type" value="Genomic_DNA"/>
</dbReference>
<reference evidence="12 13" key="1">
    <citation type="submission" date="2018-01" db="EMBL/GenBank/DDBJ databases">
        <title>Comparison of the Chinese Bamboo Partridge and Red Junglefowl genome sequences highlights the importance of demography in genome evolution.</title>
        <authorList>
            <person name="Tiley G.P."/>
            <person name="Kimball R.T."/>
            <person name="Braun E.L."/>
            <person name="Burleigh J.G."/>
        </authorList>
    </citation>
    <scope>NUCLEOTIDE SEQUENCE [LARGE SCALE GENOMIC DNA]</scope>
    <source>
        <strain evidence="12">RTK389</strain>
        <tissue evidence="12">Blood</tissue>
    </source>
</reference>
<feature type="chain" id="PRO_5015160416" description="Enhancer of polycomb homolog" evidence="9">
    <location>
        <begin position="17"/>
        <end position="650"/>
    </location>
</feature>
<dbReference type="AlphaFoldDB" id="A0A2P4T5B1"/>
<keyword evidence="9" id="KW-0732">Signal</keyword>
<evidence type="ECO:0000256" key="8">
    <source>
        <dbReference type="SAM" id="MobiDB-lite"/>
    </source>
</evidence>
<evidence type="ECO:0000256" key="1">
    <source>
        <dbReference type="ARBA" id="ARBA00004123"/>
    </source>
</evidence>
<dbReference type="InterPro" id="IPR024943">
    <property type="entry name" value="Enhancer_polycomb"/>
</dbReference>
<sequence length="650" mass="73606">MLLYSLVLCLCVFVSAFNLDNEQPDYDMDSEDETLLNRLNRKMEIKPLQFEIMIDRLEKASSSQLVTLQEAKLLLNEDDYLIKAVYDYWVRKRKNCRGPSLIPQIKQEKRDGSTNNDPYVAFRRRTEKMQTRKNRKNDEASYEKMLKLRREFSRAITILEMIKRREKTKRELLHLTLEVVEKRYHLGDYGGEILNEVKLNRPEKEMSTTASTLHNGNHHKVQECKIKEEISDVVRQKKKYLKKPKMECVVTAQQPSAEPMPVINKSDIKQYDFHSSDEDEFPQVPSPVSEAEEENDPDGPCAFRRRAGCQYYAVRLSAVAFSPRLDQTNSSHENSELAELDKLRFRHCLTTLTIPRRCIGFARRRVGRGGRVIMDRISTEHDPVLRQIDPEMLNGFSSSSQTLDFSSNFSRTNASNKRCENRLSLSEILSNIRSCRLQCFQPRLLNLQDSDSEECTSRKPGQTVNNKRVSAASVALLNTSKNGISVTGGITEEQFQTHQQQLVQMQRQQLAQLQQKQQSQHSSQQTHPKAQGSSISDCMSKTLDSASAHFAASAVVSAPAPGRSEATKEQTPSHNNINGVVQPSVNVHINTRTSAPSPTALKLATVAASMDRVPKVTPSSAISSIARENHEPERLGLNGIAETTVAMEVT</sequence>
<evidence type="ECO:0000256" key="6">
    <source>
        <dbReference type="ARBA" id="ARBA00023242"/>
    </source>
</evidence>